<evidence type="ECO:0000259" key="5">
    <source>
        <dbReference type="PROSITE" id="PS50931"/>
    </source>
</evidence>
<dbReference type="AlphaFoldDB" id="A0A1I2ADY4"/>
<comment type="similarity">
    <text evidence="1">Belongs to the LysR transcriptional regulatory family.</text>
</comment>
<evidence type="ECO:0000256" key="3">
    <source>
        <dbReference type="ARBA" id="ARBA00023125"/>
    </source>
</evidence>
<name>A0A1I2ADY4_9BACT</name>
<dbReference type="InterPro" id="IPR000847">
    <property type="entry name" value="LysR_HTH_N"/>
</dbReference>
<dbReference type="SUPFAM" id="SSF46785">
    <property type="entry name" value="Winged helix' DNA-binding domain"/>
    <property type="match status" value="1"/>
</dbReference>
<keyword evidence="7" id="KW-1185">Reference proteome</keyword>
<evidence type="ECO:0000313" key="7">
    <source>
        <dbReference type="Proteomes" id="UP000199400"/>
    </source>
</evidence>
<evidence type="ECO:0000256" key="4">
    <source>
        <dbReference type="ARBA" id="ARBA00023163"/>
    </source>
</evidence>
<dbReference type="SUPFAM" id="SSF53850">
    <property type="entry name" value="Periplasmic binding protein-like II"/>
    <property type="match status" value="1"/>
</dbReference>
<dbReference type="Gene3D" id="1.10.10.10">
    <property type="entry name" value="Winged helix-like DNA-binding domain superfamily/Winged helix DNA-binding domain"/>
    <property type="match status" value="1"/>
</dbReference>
<dbReference type="GO" id="GO:0003700">
    <property type="term" value="F:DNA-binding transcription factor activity"/>
    <property type="evidence" value="ECO:0007669"/>
    <property type="project" value="InterPro"/>
</dbReference>
<dbReference type="InterPro" id="IPR005119">
    <property type="entry name" value="LysR_subst-bd"/>
</dbReference>
<dbReference type="Gene3D" id="3.40.190.290">
    <property type="match status" value="1"/>
</dbReference>
<evidence type="ECO:0000256" key="2">
    <source>
        <dbReference type="ARBA" id="ARBA00023015"/>
    </source>
</evidence>
<protein>
    <submittedName>
        <fullName evidence="6">DNA-binding transcriptional regulator, LysR family</fullName>
    </submittedName>
</protein>
<dbReference type="EMBL" id="FOMX01000013">
    <property type="protein sequence ID" value="SFE41050.1"/>
    <property type="molecule type" value="Genomic_DNA"/>
</dbReference>
<dbReference type="PANTHER" id="PTHR30126">
    <property type="entry name" value="HTH-TYPE TRANSCRIPTIONAL REGULATOR"/>
    <property type="match status" value="1"/>
</dbReference>
<keyword evidence="3 6" id="KW-0238">DNA-binding</keyword>
<dbReference type="Proteomes" id="UP000199400">
    <property type="component" value="Unassembled WGS sequence"/>
</dbReference>
<dbReference type="PRINTS" id="PR00039">
    <property type="entry name" value="HTHLYSR"/>
</dbReference>
<dbReference type="FunFam" id="1.10.10.10:FF:000001">
    <property type="entry name" value="LysR family transcriptional regulator"/>
    <property type="match status" value="1"/>
</dbReference>
<dbReference type="RefSeq" id="WP_096327935.1">
    <property type="nucleotide sequence ID" value="NZ_FOMX01000013.1"/>
</dbReference>
<accession>A0A1I2ADY4</accession>
<dbReference type="STRING" id="54.SAMN02745121_04162"/>
<dbReference type="InterPro" id="IPR036388">
    <property type="entry name" value="WH-like_DNA-bd_sf"/>
</dbReference>
<dbReference type="PROSITE" id="PS50931">
    <property type="entry name" value="HTH_LYSR"/>
    <property type="match status" value="1"/>
</dbReference>
<evidence type="ECO:0000313" key="6">
    <source>
        <dbReference type="EMBL" id="SFE41050.1"/>
    </source>
</evidence>
<gene>
    <name evidence="6" type="ORF">SAMN02745121_04162</name>
</gene>
<sequence length="309" mass="32924">MLEALSIDQLRTLRAVAEAGSFTAAARKLGRVQAAVSQSIQRLESQLDLKLFDRTGRVPTLTEHGAALVAAAEKIHEDVEAVEALVARLKRGEETRLSLVVDAMFPNAALVGFAREFAAAHPAVELTIATEMLDAVTAMVRDRRATLGIAGTDADLAGLEQRHLAELRMIAVAAPSHPLAAIAGPIEDAALSSAVQIVLSERAPDGRGSADRGVLSTRTWRVADLSTKHALIVGGLGWGYEPEHLVREALARGELVALRLMAWGTAAPLRQLSLVRRKRSALGPVATWAVGRLTDLCRLALREATQAST</sequence>
<feature type="domain" description="HTH lysR-type" evidence="5">
    <location>
        <begin position="5"/>
        <end position="62"/>
    </location>
</feature>
<dbReference type="InterPro" id="IPR036390">
    <property type="entry name" value="WH_DNA-bd_sf"/>
</dbReference>
<dbReference type="GO" id="GO:0000976">
    <property type="term" value="F:transcription cis-regulatory region binding"/>
    <property type="evidence" value="ECO:0007669"/>
    <property type="project" value="TreeGrafter"/>
</dbReference>
<evidence type="ECO:0000256" key="1">
    <source>
        <dbReference type="ARBA" id="ARBA00009437"/>
    </source>
</evidence>
<keyword evidence="2" id="KW-0805">Transcription regulation</keyword>
<dbReference type="Pfam" id="PF03466">
    <property type="entry name" value="LysR_substrate"/>
    <property type="match status" value="1"/>
</dbReference>
<dbReference type="Pfam" id="PF00126">
    <property type="entry name" value="HTH_1"/>
    <property type="match status" value="1"/>
</dbReference>
<organism evidence="6 7">
    <name type="scientific">Nannocystis exedens</name>
    <dbReference type="NCBI Taxonomy" id="54"/>
    <lineage>
        <taxon>Bacteria</taxon>
        <taxon>Pseudomonadati</taxon>
        <taxon>Myxococcota</taxon>
        <taxon>Polyangia</taxon>
        <taxon>Nannocystales</taxon>
        <taxon>Nannocystaceae</taxon>
        <taxon>Nannocystis</taxon>
    </lineage>
</organism>
<reference evidence="7" key="1">
    <citation type="submission" date="2016-10" db="EMBL/GenBank/DDBJ databases">
        <authorList>
            <person name="Varghese N."/>
            <person name="Submissions S."/>
        </authorList>
    </citation>
    <scope>NUCLEOTIDE SEQUENCE [LARGE SCALE GENOMIC DNA]</scope>
    <source>
        <strain evidence="7">ATCC 25963</strain>
    </source>
</reference>
<proteinExistence type="inferred from homology"/>
<dbReference type="OrthoDB" id="196624at2"/>
<dbReference type="PANTHER" id="PTHR30126:SF91">
    <property type="entry name" value="LYSR FAMILY TRANSCRIPTIONAL REGULATOR"/>
    <property type="match status" value="1"/>
</dbReference>
<keyword evidence="4" id="KW-0804">Transcription</keyword>